<organism evidence="2 3">
    <name type="scientific">Humicola insolens</name>
    <name type="common">Soft-rot fungus</name>
    <dbReference type="NCBI Taxonomy" id="85995"/>
    <lineage>
        <taxon>Eukaryota</taxon>
        <taxon>Fungi</taxon>
        <taxon>Dikarya</taxon>
        <taxon>Ascomycota</taxon>
        <taxon>Pezizomycotina</taxon>
        <taxon>Sordariomycetes</taxon>
        <taxon>Sordariomycetidae</taxon>
        <taxon>Sordariales</taxon>
        <taxon>Chaetomiaceae</taxon>
        <taxon>Mycothermus</taxon>
    </lineage>
</organism>
<dbReference type="EMBL" id="JAZGSY010000006">
    <property type="protein sequence ID" value="KAL1843952.1"/>
    <property type="molecule type" value="Genomic_DNA"/>
</dbReference>
<protein>
    <submittedName>
        <fullName evidence="2">Uncharacterized protein</fullName>
    </submittedName>
</protein>
<dbReference type="Proteomes" id="UP001583172">
    <property type="component" value="Unassembled WGS sequence"/>
</dbReference>
<keyword evidence="3" id="KW-1185">Reference proteome</keyword>
<evidence type="ECO:0000313" key="3">
    <source>
        <dbReference type="Proteomes" id="UP001583172"/>
    </source>
</evidence>
<feature type="signal peptide" evidence="1">
    <location>
        <begin position="1"/>
        <end position="19"/>
    </location>
</feature>
<evidence type="ECO:0000256" key="1">
    <source>
        <dbReference type="SAM" id="SignalP"/>
    </source>
</evidence>
<sequence length="469" mass="50409">MRSPAVLSLLGCLASTAVATCEHECASAYTIPTCQTDSSSTCLTPAARLRARSWPSLTSRTCDCHPVDCPVESKKCTPGPSLPPQLTPQTIPLVCGKKATSNTVTVTYGACPSDNKKQCLLFQLAGNGLEQPKLQIQTSPLTDHAPGQFKYNKYCSGNSCAVPIETVLANENIPSVETLCSSDTKLYIAVHSGVKGDTCWADGEPIYGGNNDKGKSHQKRTSGLVNFLTNVVGKIVDAVQDIKDKVKNNGKDKANNWATQFSISFDCPTGPETCCCCPSSPPPPPPPPKTCSVEAYGWTDGSTVVTESLTDLGCTSNWGWYQKIPADVVAAVEPRGGLVYTGQFKAGLSGLEVGELRVLKAGSNFFVQMIPENGEYIGRVWVQVSCTDPKEKLGDDCRTPSAYSFDSGCVTREYGVEGWTAFDNYGLLNPGECTDYFYFMVYVTAETVVESTETEFYETCAPYPVCDAV</sequence>
<gene>
    <name evidence="2" type="ORF">VTJ49DRAFT_6356</name>
</gene>
<reference evidence="2 3" key="1">
    <citation type="journal article" date="2024" name="Commun. Biol.">
        <title>Comparative genomic analysis of thermophilic fungi reveals convergent evolutionary adaptations and gene losses.</title>
        <authorList>
            <person name="Steindorff A.S."/>
            <person name="Aguilar-Pontes M.V."/>
            <person name="Robinson A.J."/>
            <person name="Andreopoulos B."/>
            <person name="LaButti K."/>
            <person name="Kuo A."/>
            <person name="Mondo S."/>
            <person name="Riley R."/>
            <person name="Otillar R."/>
            <person name="Haridas S."/>
            <person name="Lipzen A."/>
            <person name="Grimwood J."/>
            <person name="Schmutz J."/>
            <person name="Clum A."/>
            <person name="Reid I.D."/>
            <person name="Moisan M.C."/>
            <person name="Butler G."/>
            <person name="Nguyen T.T.M."/>
            <person name="Dewar K."/>
            <person name="Conant G."/>
            <person name="Drula E."/>
            <person name="Henrissat B."/>
            <person name="Hansel C."/>
            <person name="Singer S."/>
            <person name="Hutchinson M.I."/>
            <person name="de Vries R.P."/>
            <person name="Natvig D.O."/>
            <person name="Powell A.J."/>
            <person name="Tsang A."/>
            <person name="Grigoriev I.V."/>
        </authorList>
    </citation>
    <scope>NUCLEOTIDE SEQUENCE [LARGE SCALE GENOMIC DNA]</scope>
    <source>
        <strain evidence="2 3">CBS 620.91</strain>
    </source>
</reference>
<feature type="chain" id="PRO_5045988355" evidence="1">
    <location>
        <begin position="20"/>
        <end position="469"/>
    </location>
</feature>
<proteinExistence type="predicted"/>
<keyword evidence="1" id="KW-0732">Signal</keyword>
<name>A0ABR3VQB5_HUMIN</name>
<accession>A0ABR3VQB5</accession>
<comment type="caution">
    <text evidence="2">The sequence shown here is derived from an EMBL/GenBank/DDBJ whole genome shotgun (WGS) entry which is preliminary data.</text>
</comment>
<evidence type="ECO:0000313" key="2">
    <source>
        <dbReference type="EMBL" id="KAL1843952.1"/>
    </source>
</evidence>